<accession>T1KDR4</accession>
<dbReference type="EnsemblMetazoa" id="tetur09g03920.1">
    <property type="protein sequence ID" value="tetur09g03920.1"/>
    <property type="gene ID" value="tetur09g03920"/>
</dbReference>
<dbReference type="Proteomes" id="UP000015104">
    <property type="component" value="Unassembled WGS sequence"/>
</dbReference>
<proteinExistence type="predicted"/>
<organism evidence="2 3">
    <name type="scientific">Tetranychus urticae</name>
    <name type="common">Two-spotted spider mite</name>
    <dbReference type="NCBI Taxonomy" id="32264"/>
    <lineage>
        <taxon>Eukaryota</taxon>
        <taxon>Metazoa</taxon>
        <taxon>Ecdysozoa</taxon>
        <taxon>Arthropoda</taxon>
        <taxon>Chelicerata</taxon>
        <taxon>Arachnida</taxon>
        <taxon>Acari</taxon>
        <taxon>Acariformes</taxon>
        <taxon>Trombidiformes</taxon>
        <taxon>Prostigmata</taxon>
        <taxon>Eleutherengona</taxon>
        <taxon>Raphignathae</taxon>
        <taxon>Tetranychoidea</taxon>
        <taxon>Tetranychidae</taxon>
        <taxon>Tetranychus</taxon>
    </lineage>
</organism>
<evidence type="ECO:0000313" key="2">
    <source>
        <dbReference type="EnsemblMetazoa" id="tetur09g03920.1"/>
    </source>
</evidence>
<reference evidence="2" key="2">
    <citation type="submission" date="2015-06" db="UniProtKB">
        <authorList>
            <consortium name="EnsemblMetazoa"/>
        </authorList>
    </citation>
    <scope>IDENTIFICATION</scope>
</reference>
<dbReference type="HOGENOM" id="CLU_428531_0_0_1"/>
<keyword evidence="1" id="KW-0175">Coiled coil</keyword>
<gene>
    <name evidence="2" type="primary">107363227</name>
</gene>
<evidence type="ECO:0000256" key="1">
    <source>
        <dbReference type="SAM" id="Coils"/>
    </source>
</evidence>
<protein>
    <submittedName>
        <fullName evidence="2">Uncharacterized protein</fullName>
    </submittedName>
</protein>
<name>T1KDR4_TETUR</name>
<keyword evidence="3" id="KW-1185">Reference proteome</keyword>
<dbReference type="AlphaFoldDB" id="T1KDR4"/>
<sequence length="639" mass="73221">MEIIEESPDGYDFDRLSQNYASSSLCDSGSEGEEDFTKTLLSVDLSEFNGADFNEAEFESDSNLLDIPDTCQINENTDNYFKQCAELKLKNELLANLVNNLRRRLKHSQKRLLAAETAPSTDRSTRHQCSDYACGERRNIIRGLQHELASVKAEKQSSLDRLSNEMLQIKNHISIAISRVKEDKTSATADKDETIYQLSTGIDKLNKNLELINLEKDSTVSSQAQNVNQNTILDVNSIRVVMNDHFTELLPRMKKIRSLPLHYQRNYINQYASYSLCDLGLKPWWHAESLNWRENLHVIQRAANLSLAELLNIQNISAWTPVALLGFKNPVENYLIRALMTLMKHKASPQDWPILRDLNLDPEIYIHPDVTNIDIENICSRRIDASISSATTIHLMVRLGEGGWYVTILQDYHVFKTWLISDSDSIMQTVITGVSLMINVVNNLIKGVVIIGIPDIINFDLPSLITSKTILTLMKDINIDTWFWFVDTNWRTTKKLSAFSLEITKALDTEESARLKIREKVNSLIQEIWTFERPFIYRFNPNLKPKIIKYHRIGGYTFKTFINVLTKLSVDFQRLPFCCNADFPGRSLDHFLDGCTVSYPVTEELRKRNDSWSLDTTKAGQRLIVETLGMLTTICDPFC</sequence>
<reference evidence="3" key="1">
    <citation type="submission" date="2011-08" db="EMBL/GenBank/DDBJ databases">
        <authorList>
            <person name="Rombauts S."/>
        </authorList>
    </citation>
    <scope>NUCLEOTIDE SEQUENCE</scope>
    <source>
        <strain evidence="3">London</strain>
    </source>
</reference>
<feature type="coiled-coil region" evidence="1">
    <location>
        <begin position="84"/>
        <end position="118"/>
    </location>
</feature>
<evidence type="ECO:0000313" key="3">
    <source>
        <dbReference type="Proteomes" id="UP000015104"/>
    </source>
</evidence>
<dbReference type="KEGG" id="tut:107363227"/>
<dbReference type="EMBL" id="CAEY01002026">
    <property type="status" value="NOT_ANNOTATED_CDS"/>
    <property type="molecule type" value="Genomic_DNA"/>
</dbReference>